<keyword evidence="2" id="KW-0413">Isomerase</keyword>
<dbReference type="Gene3D" id="1.10.12.10">
    <property type="entry name" value="Lyase 2-enoyl-coa Hydratase, Chain A, domain 2"/>
    <property type="match status" value="1"/>
</dbReference>
<dbReference type="RefSeq" id="WP_136338895.1">
    <property type="nucleotide sequence ID" value="NZ_SSMD01000003.1"/>
</dbReference>
<sequence>MTSPLSPTEPGPQDGLCVAQTLGTTRLLWLNLPSKRNALAPELRESLLGLIREASADETVRCIVIAGTQGCFSAGGDLSTMKGITSVAGRARMERACDLMRTVIECPKPIIAAVEGWSVGAGLSLMAACDIVIAGQDAKFSLPFGNLGLIPDLASLYTLPARIGMGRTKWMAFTRRRIDAAQAVDWGLIEEVAPTGTALQAALEMAAEVAKGAPLTNTYTKQMLARHPLPLPEFLAAERDAQAILYTSEDFAEGFNAFFEKRAPKFEGK</sequence>
<evidence type="ECO:0000313" key="3">
    <source>
        <dbReference type="Proteomes" id="UP000306113"/>
    </source>
</evidence>
<dbReference type="Gene3D" id="3.90.226.10">
    <property type="entry name" value="2-enoyl-CoA Hydratase, Chain A, domain 1"/>
    <property type="match status" value="1"/>
</dbReference>
<keyword evidence="3" id="KW-1185">Reference proteome</keyword>
<dbReference type="Proteomes" id="UP000306113">
    <property type="component" value="Unassembled WGS sequence"/>
</dbReference>
<comment type="caution">
    <text evidence="2">The sequence shown here is derived from an EMBL/GenBank/DDBJ whole genome shotgun (WGS) entry which is preliminary data.</text>
</comment>
<dbReference type="PANTHER" id="PTHR43459">
    <property type="entry name" value="ENOYL-COA HYDRATASE"/>
    <property type="match status" value="1"/>
</dbReference>
<dbReference type="AlphaFoldDB" id="A0A4S3MAC3"/>
<name>A0A4S3MAC3_9RHOB</name>
<proteinExistence type="inferred from homology"/>
<dbReference type="InterPro" id="IPR029045">
    <property type="entry name" value="ClpP/crotonase-like_dom_sf"/>
</dbReference>
<dbReference type="EMBL" id="SSMD01000003">
    <property type="protein sequence ID" value="THD75038.1"/>
    <property type="molecule type" value="Genomic_DNA"/>
</dbReference>
<comment type="similarity">
    <text evidence="1">Belongs to the enoyl-CoA hydratase/isomerase family.</text>
</comment>
<dbReference type="InterPro" id="IPR001753">
    <property type="entry name" value="Enoyl-CoA_hydra/iso"/>
</dbReference>
<accession>A0A4S3MAC3</accession>
<dbReference type="SUPFAM" id="SSF52096">
    <property type="entry name" value="ClpP/crotonase"/>
    <property type="match status" value="1"/>
</dbReference>
<gene>
    <name evidence="2" type="ORF">E7681_08810</name>
</gene>
<protein>
    <submittedName>
        <fullName evidence="2">Enoyl-CoA hydratase/isomerase family protein</fullName>
    </submittedName>
</protein>
<dbReference type="GO" id="GO:0016853">
    <property type="term" value="F:isomerase activity"/>
    <property type="evidence" value="ECO:0007669"/>
    <property type="project" value="UniProtKB-KW"/>
</dbReference>
<evidence type="ECO:0000313" key="2">
    <source>
        <dbReference type="EMBL" id="THD75038.1"/>
    </source>
</evidence>
<evidence type="ECO:0000256" key="1">
    <source>
        <dbReference type="ARBA" id="ARBA00005254"/>
    </source>
</evidence>
<dbReference type="Pfam" id="PF00378">
    <property type="entry name" value="ECH_1"/>
    <property type="match status" value="1"/>
</dbReference>
<dbReference type="OrthoDB" id="7619812at2"/>
<dbReference type="PANTHER" id="PTHR43459:SF1">
    <property type="entry name" value="EG:BACN32G11.4 PROTEIN"/>
    <property type="match status" value="1"/>
</dbReference>
<organism evidence="2 3">
    <name type="scientific">Thalassobius vesicularis</name>
    <dbReference type="NCBI Taxonomy" id="1294297"/>
    <lineage>
        <taxon>Bacteria</taxon>
        <taxon>Pseudomonadati</taxon>
        <taxon>Pseudomonadota</taxon>
        <taxon>Alphaproteobacteria</taxon>
        <taxon>Rhodobacterales</taxon>
        <taxon>Roseobacteraceae</taxon>
        <taxon>Thalassovita</taxon>
    </lineage>
</organism>
<dbReference type="CDD" id="cd06558">
    <property type="entry name" value="crotonase-like"/>
    <property type="match status" value="1"/>
</dbReference>
<dbReference type="InterPro" id="IPR014748">
    <property type="entry name" value="Enoyl-CoA_hydra_C"/>
</dbReference>
<reference evidence="2 3" key="1">
    <citation type="submission" date="2019-04" db="EMBL/GenBank/DDBJ databases">
        <title>Draft genome sequence of Youngimonas vesicularis.</title>
        <authorList>
            <person name="Hameed A."/>
        </authorList>
    </citation>
    <scope>NUCLEOTIDE SEQUENCE [LARGE SCALE GENOMIC DNA]</scope>
    <source>
        <strain evidence="2 3">CC-AMW-E</strain>
    </source>
</reference>